<dbReference type="InterPro" id="IPR023214">
    <property type="entry name" value="HAD_sf"/>
</dbReference>
<evidence type="ECO:0000256" key="1">
    <source>
        <dbReference type="ARBA" id="ARBA00001946"/>
    </source>
</evidence>
<evidence type="ECO:0000313" key="6">
    <source>
        <dbReference type="EMBL" id="MBB2976733.1"/>
    </source>
</evidence>
<dbReference type="SFLD" id="SFLDG01129">
    <property type="entry name" value="C1.5:_HAD__Beta-PGM__Phosphata"/>
    <property type="match status" value="1"/>
</dbReference>
<dbReference type="Gene3D" id="3.40.50.1000">
    <property type="entry name" value="HAD superfamily/HAD-like"/>
    <property type="match status" value="1"/>
</dbReference>
<dbReference type="InterPro" id="IPR036412">
    <property type="entry name" value="HAD-like_sf"/>
</dbReference>
<dbReference type="Gene3D" id="1.10.150.240">
    <property type="entry name" value="Putative phosphatase, domain 2"/>
    <property type="match status" value="1"/>
</dbReference>
<organism evidence="6 7">
    <name type="scientific">Microbacterium endophyticum</name>
    <dbReference type="NCBI Taxonomy" id="1526412"/>
    <lineage>
        <taxon>Bacteria</taxon>
        <taxon>Bacillati</taxon>
        <taxon>Actinomycetota</taxon>
        <taxon>Actinomycetes</taxon>
        <taxon>Micrococcales</taxon>
        <taxon>Microbacteriaceae</taxon>
        <taxon>Microbacterium</taxon>
    </lineage>
</organism>
<dbReference type="InterPro" id="IPR006439">
    <property type="entry name" value="HAD-SF_hydro_IA"/>
</dbReference>
<evidence type="ECO:0000313" key="7">
    <source>
        <dbReference type="Proteomes" id="UP000529310"/>
    </source>
</evidence>
<dbReference type="AlphaFoldDB" id="A0A7W4YN07"/>
<dbReference type="SFLD" id="SFLDS00003">
    <property type="entry name" value="Haloacid_Dehalogenase"/>
    <property type="match status" value="1"/>
</dbReference>
<dbReference type="PANTHER" id="PTHR46193:SF18">
    <property type="entry name" value="HEXITOL PHOSPHATASE B"/>
    <property type="match status" value="1"/>
</dbReference>
<dbReference type="InterPro" id="IPR023198">
    <property type="entry name" value="PGP-like_dom2"/>
</dbReference>
<dbReference type="GO" id="GO:0046872">
    <property type="term" value="F:metal ion binding"/>
    <property type="evidence" value="ECO:0007669"/>
    <property type="project" value="UniProtKB-KW"/>
</dbReference>
<evidence type="ECO:0000256" key="3">
    <source>
        <dbReference type="ARBA" id="ARBA00022723"/>
    </source>
</evidence>
<reference evidence="6 7" key="1">
    <citation type="submission" date="2020-08" db="EMBL/GenBank/DDBJ databases">
        <title>Sequencing the genomes of 1000 actinobacteria strains.</title>
        <authorList>
            <person name="Klenk H.-P."/>
        </authorList>
    </citation>
    <scope>NUCLEOTIDE SEQUENCE [LARGE SCALE GENOMIC DNA]</scope>
    <source>
        <strain evidence="6 7">DSM 27099</strain>
    </source>
</reference>
<dbReference type="PRINTS" id="PR00413">
    <property type="entry name" value="HADHALOGNASE"/>
</dbReference>
<dbReference type="RefSeq" id="WP_165138291.1">
    <property type="nucleotide sequence ID" value="NZ_CP049255.1"/>
</dbReference>
<evidence type="ECO:0000256" key="4">
    <source>
        <dbReference type="ARBA" id="ARBA00022842"/>
    </source>
</evidence>
<protein>
    <submittedName>
        <fullName evidence="6">HAD superfamily hydrolase (TIGR01509 family)</fullName>
    </submittedName>
</protein>
<comment type="caution">
    <text evidence="6">The sequence shown here is derived from an EMBL/GenBank/DDBJ whole genome shotgun (WGS) entry which is preliminary data.</text>
</comment>
<accession>A0A7W4YN07</accession>
<name>A0A7W4YN07_9MICO</name>
<keyword evidence="5" id="KW-0119">Carbohydrate metabolism</keyword>
<dbReference type="EMBL" id="JACHWQ010000008">
    <property type="protein sequence ID" value="MBB2976733.1"/>
    <property type="molecule type" value="Genomic_DNA"/>
</dbReference>
<gene>
    <name evidence="6" type="ORF">FHX49_002319</name>
</gene>
<dbReference type="NCBIfam" id="TIGR01509">
    <property type="entry name" value="HAD-SF-IA-v3"/>
    <property type="match status" value="1"/>
</dbReference>
<dbReference type="Pfam" id="PF00702">
    <property type="entry name" value="Hydrolase"/>
    <property type="match status" value="1"/>
</dbReference>
<sequence length="228" mass="24138">MTSSLPAAVLWDMDGTLVDTEPYWMAAETPLVESFGGTWNHEQALSLVGLGLDDAARILQSAGIRLSTTEIVTRLTNSVIDRLSTDGVPFRPGARELLSDLRAAGIKTALVTMSLRRMATHVVDLIDFDAFDLVIAGDDVDRPKPFPDPYLQACASLGVDPAHTVAIEDSPNGLRAAIAAGTVALGVPHMVSLTGVGANELWPTLEGRTAADIVGLHTAHASSKDFIK</sequence>
<keyword evidence="3" id="KW-0479">Metal-binding</keyword>
<comment type="cofactor">
    <cofactor evidence="1">
        <name>Mg(2+)</name>
        <dbReference type="ChEBI" id="CHEBI:18420"/>
    </cofactor>
</comment>
<dbReference type="PANTHER" id="PTHR46193">
    <property type="entry name" value="6-PHOSPHOGLUCONATE PHOSPHATASE"/>
    <property type="match status" value="1"/>
</dbReference>
<dbReference type="GO" id="GO:0016787">
    <property type="term" value="F:hydrolase activity"/>
    <property type="evidence" value="ECO:0007669"/>
    <property type="project" value="UniProtKB-KW"/>
</dbReference>
<dbReference type="InterPro" id="IPR051600">
    <property type="entry name" value="Beta-PGM-like"/>
</dbReference>
<dbReference type="SUPFAM" id="SSF56784">
    <property type="entry name" value="HAD-like"/>
    <property type="match status" value="1"/>
</dbReference>
<dbReference type="CDD" id="cd07505">
    <property type="entry name" value="HAD_BPGM-like"/>
    <property type="match status" value="1"/>
</dbReference>
<keyword evidence="4" id="KW-0460">Magnesium</keyword>
<proteinExistence type="inferred from homology"/>
<evidence type="ECO:0000256" key="2">
    <source>
        <dbReference type="ARBA" id="ARBA00006171"/>
    </source>
</evidence>
<keyword evidence="6" id="KW-0378">Hydrolase</keyword>
<dbReference type="Proteomes" id="UP000529310">
    <property type="component" value="Unassembled WGS sequence"/>
</dbReference>
<evidence type="ECO:0000256" key="5">
    <source>
        <dbReference type="ARBA" id="ARBA00023277"/>
    </source>
</evidence>
<keyword evidence="7" id="KW-1185">Reference proteome</keyword>
<comment type="similarity">
    <text evidence="2">Belongs to the HAD-like hydrolase superfamily. CbbY/CbbZ/Gph/YieH family.</text>
</comment>